<feature type="transmembrane region" description="Helical" evidence="1">
    <location>
        <begin position="447"/>
        <end position="468"/>
    </location>
</feature>
<dbReference type="Proteomes" id="UP000408482">
    <property type="component" value="Unassembled WGS sequence"/>
</dbReference>
<reference evidence="2 3" key="1">
    <citation type="submission" date="2019-07" db="EMBL/GenBank/DDBJ databases">
        <authorList>
            <person name="Hibberd C M."/>
            <person name="Gehrig L. J."/>
            <person name="Chang H.-W."/>
            <person name="Venkatesh S."/>
        </authorList>
    </citation>
    <scope>NUCLEOTIDE SEQUENCE [LARGE SCALE GENOMIC DNA]</scope>
    <source>
        <strain evidence="2">Blautia_luti_SSTS_Bg7063</strain>
    </source>
</reference>
<dbReference type="AlphaFoldDB" id="A0A564VYC2"/>
<evidence type="ECO:0000313" key="3">
    <source>
        <dbReference type="Proteomes" id="UP000408482"/>
    </source>
</evidence>
<name>A0A564VYC2_9FIRM</name>
<feature type="transmembrane region" description="Helical" evidence="1">
    <location>
        <begin position="380"/>
        <end position="398"/>
    </location>
</feature>
<evidence type="ECO:0000313" key="2">
    <source>
        <dbReference type="EMBL" id="VUX37368.1"/>
    </source>
</evidence>
<dbReference type="EMBL" id="CABHNW010000073">
    <property type="protein sequence ID" value="VUX37368.1"/>
    <property type="molecule type" value="Genomic_DNA"/>
</dbReference>
<feature type="transmembrane region" description="Helical" evidence="1">
    <location>
        <begin position="20"/>
        <end position="38"/>
    </location>
</feature>
<dbReference type="RefSeq" id="WP_144093680.1">
    <property type="nucleotide sequence ID" value="NZ_CABHMX010000018.1"/>
</dbReference>
<feature type="transmembrane region" description="Helical" evidence="1">
    <location>
        <begin position="205"/>
        <end position="225"/>
    </location>
</feature>
<proteinExistence type="predicted"/>
<feature type="transmembrane region" description="Helical" evidence="1">
    <location>
        <begin position="561"/>
        <end position="581"/>
    </location>
</feature>
<feature type="transmembrane region" description="Helical" evidence="1">
    <location>
        <begin position="622"/>
        <end position="644"/>
    </location>
</feature>
<dbReference type="Pfam" id="PF09913">
    <property type="entry name" value="DUF2142"/>
    <property type="match status" value="1"/>
</dbReference>
<dbReference type="InterPro" id="IPR018674">
    <property type="entry name" value="DUF2142_membrane"/>
</dbReference>
<keyword evidence="3" id="KW-1185">Reference proteome</keyword>
<accession>A0A564VYC2</accession>
<organism evidence="2 3">
    <name type="scientific">Blautia luti</name>
    <dbReference type="NCBI Taxonomy" id="89014"/>
    <lineage>
        <taxon>Bacteria</taxon>
        <taxon>Bacillati</taxon>
        <taxon>Bacillota</taxon>
        <taxon>Clostridia</taxon>
        <taxon>Lachnospirales</taxon>
        <taxon>Lachnospiraceae</taxon>
        <taxon>Blautia</taxon>
    </lineage>
</organism>
<feature type="transmembrane region" description="Helical" evidence="1">
    <location>
        <begin position="329"/>
        <end position="350"/>
    </location>
</feature>
<gene>
    <name evidence="2" type="ORF">RSSSTS7063_03148</name>
</gene>
<keyword evidence="1" id="KW-0472">Membrane</keyword>
<feature type="transmembrane region" description="Helical" evidence="1">
    <location>
        <begin position="593"/>
        <end position="610"/>
    </location>
</feature>
<feature type="transmembrane region" description="Helical" evidence="1">
    <location>
        <begin position="410"/>
        <end position="435"/>
    </location>
</feature>
<feature type="transmembrane region" description="Helical" evidence="1">
    <location>
        <begin position="177"/>
        <end position="196"/>
    </location>
</feature>
<evidence type="ECO:0008006" key="4">
    <source>
        <dbReference type="Google" id="ProtNLM"/>
    </source>
</evidence>
<keyword evidence="1" id="KW-1133">Transmembrane helix</keyword>
<evidence type="ECO:0000256" key="1">
    <source>
        <dbReference type="SAM" id="Phobius"/>
    </source>
</evidence>
<feature type="transmembrane region" description="Helical" evidence="1">
    <location>
        <begin position="521"/>
        <end position="541"/>
    </location>
</feature>
<protein>
    <recommendedName>
        <fullName evidence="4">DUF2142 domain-containing protein</fullName>
    </recommendedName>
</protein>
<keyword evidence="1" id="KW-0812">Transmembrane</keyword>
<sequence>MKNKKKNRSSYSLSAELKNALKYLLIWGMILIFSAYLLSDSEILGNVKQQARPDTWSMIGAGGSFEEEFTCKTNRLSGVELFLSTESASVAGTFQITLYQNEREIQSWQASRLTISSGDTTYFRLDQKLTECKGQKFRIVLDGAKGDTGVAAGLVSQKDDTQTLAYRIISRPFPKSLVFLVIGVAAAVMLVIFAFLKRRQLRAEVVFAVVYIFMSICTLAAVPAFNSPDEYSHYLRSYEVSRGYLTSEGNGGNDLFSYGRTFNRGLVPEFSAKDHVSLWDIGENADQRIDREKTQFYGFGNTALYAPTSYLPQAVGIRIADLFTDRPMVLAYAGRIANMLMFGLFFFFAIRLTPVGKNFLVLLGLVPVNIQSANSMSADALALALTVALAAFVLAMRYKQKKVMSRRQLIWMYVLTGFLCLCKVVYMPFCLLLFLIPKERFKSRKNYWFHVACAGAVILILSFGWLVIASRYLCESQPGVDTAAQLVGILKDPAAFILTFVRSLDNFGVTYLTEMIGSNLGWLNIPVCALLAMGYLLILVLQVSGNDDMSGIRLDLPAKGILGGVSLLVFALIFVTLYGQWTAYGYDKILGVQGRYFLPLLFPLILALKPKRFAEGAGGTPWGLFLGAWSIDLCVYATLFVQALCRFA</sequence>